<reference evidence="1" key="1">
    <citation type="submission" date="2021-03" db="EMBL/GenBank/DDBJ databases">
        <title>Evolutionary innovations through gain and loss of genes in the ectomycorrhizal Boletales.</title>
        <authorList>
            <person name="Wu G."/>
            <person name="Miyauchi S."/>
            <person name="Morin E."/>
            <person name="Yang Z.-L."/>
            <person name="Xu J."/>
            <person name="Martin F.M."/>
        </authorList>
    </citation>
    <scope>NUCLEOTIDE SEQUENCE</scope>
    <source>
        <strain evidence="1">BR01</strain>
    </source>
</reference>
<protein>
    <submittedName>
        <fullName evidence="1">Uncharacterized protein</fullName>
    </submittedName>
</protein>
<proteinExistence type="predicted"/>
<name>A0A8I2YPQ5_9AGAM</name>
<dbReference type="EMBL" id="JAGFBS010000011">
    <property type="protein sequence ID" value="KAG6376639.1"/>
    <property type="molecule type" value="Genomic_DNA"/>
</dbReference>
<gene>
    <name evidence="1" type="ORF">JVT61DRAFT_1624</name>
</gene>
<sequence>MRMMALSCYKFQAAPLLTTDHVLCVAREHVLIHDFFDQVSAKHDERRAALVALCEVTAH</sequence>
<comment type="caution">
    <text evidence="1">The sequence shown here is derived from an EMBL/GenBank/DDBJ whole genome shotgun (WGS) entry which is preliminary data.</text>
</comment>
<evidence type="ECO:0000313" key="1">
    <source>
        <dbReference type="EMBL" id="KAG6376639.1"/>
    </source>
</evidence>
<dbReference type="AlphaFoldDB" id="A0A8I2YPQ5"/>
<keyword evidence="2" id="KW-1185">Reference proteome</keyword>
<accession>A0A8I2YPQ5</accession>
<organism evidence="1 2">
    <name type="scientific">Boletus reticuloceps</name>
    <dbReference type="NCBI Taxonomy" id="495285"/>
    <lineage>
        <taxon>Eukaryota</taxon>
        <taxon>Fungi</taxon>
        <taxon>Dikarya</taxon>
        <taxon>Basidiomycota</taxon>
        <taxon>Agaricomycotina</taxon>
        <taxon>Agaricomycetes</taxon>
        <taxon>Agaricomycetidae</taxon>
        <taxon>Boletales</taxon>
        <taxon>Boletineae</taxon>
        <taxon>Boletaceae</taxon>
        <taxon>Boletoideae</taxon>
        <taxon>Boletus</taxon>
    </lineage>
</organism>
<dbReference type="Proteomes" id="UP000683000">
    <property type="component" value="Unassembled WGS sequence"/>
</dbReference>
<evidence type="ECO:0000313" key="2">
    <source>
        <dbReference type="Proteomes" id="UP000683000"/>
    </source>
</evidence>